<evidence type="ECO:0000313" key="3">
    <source>
        <dbReference type="EMBL" id="MDV2077400.1"/>
    </source>
</evidence>
<keyword evidence="3" id="KW-0378">Hydrolase</keyword>
<organism evidence="3 4">
    <name type="scientific">Marinobacter xestospongiae</name>
    <dbReference type="NCBI Taxonomy" id="994319"/>
    <lineage>
        <taxon>Bacteria</taxon>
        <taxon>Pseudomonadati</taxon>
        <taxon>Pseudomonadota</taxon>
        <taxon>Gammaproteobacteria</taxon>
        <taxon>Pseudomonadales</taxon>
        <taxon>Marinobacteraceae</taxon>
        <taxon>Marinobacter</taxon>
    </lineage>
</organism>
<dbReference type="InterPro" id="IPR008503">
    <property type="entry name" value="Asp_endopeptidase"/>
</dbReference>
<dbReference type="EMBL" id="JAWIIJ010000001">
    <property type="protein sequence ID" value="MDV2077400.1"/>
    <property type="molecule type" value="Genomic_DNA"/>
</dbReference>
<feature type="domain" description="Retropepsin-like aspartic endopeptidase" evidence="2">
    <location>
        <begin position="46"/>
        <end position="181"/>
    </location>
</feature>
<protein>
    <submittedName>
        <fullName evidence="3">ATP-dependent zinc protease</fullName>
    </submittedName>
</protein>
<dbReference type="SUPFAM" id="SSF50630">
    <property type="entry name" value="Acid proteases"/>
    <property type="match status" value="1"/>
</dbReference>
<dbReference type="PANTHER" id="PTHR38037:SF1">
    <property type="entry name" value="ATP-DEPENDENT ZINC PROTEASE DOMAIN-CONTAINING PROTEIN-RELATED"/>
    <property type="match status" value="1"/>
</dbReference>
<dbReference type="PANTHER" id="PTHR38037">
    <property type="entry name" value="ZN_PROTEASE DOMAIN-CONTAINING PROTEIN"/>
    <property type="match status" value="1"/>
</dbReference>
<dbReference type="Pfam" id="PF05618">
    <property type="entry name" value="Zn_protease"/>
    <property type="match status" value="1"/>
</dbReference>
<keyword evidence="3" id="KW-0645">Protease</keyword>
<dbReference type="GO" id="GO:0006508">
    <property type="term" value="P:proteolysis"/>
    <property type="evidence" value="ECO:0007669"/>
    <property type="project" value="UniProtKB-KW"/>
</dbReference>
<comment type="caution">
    <text evidence="3">The sequence shown here is derived from an EMBL/GenBank/DDBJ whole genome shotgun (WGS) entry which is preliminary data.</text>
</comment>
<feature type="compositionally biased region" description="Basic and acidic residues" evidence="1">
    <location>
        <begin position="7"/>
        <end position="19"/>
    </location>
</feature>
<evidence type="ECO:0000313" key="4">
    <source>
        <dbReference type="Proteomes" id="UP001269819"/>
    </source>
</evidence>
<evidence type="ECO:0000256" key="1">
    <source>
        <dbReference type="SAM" id="MobiDB-lite"/>
    </source>
</evidence>
<proteinExistence type="predicted"/>
<feature type="region of interest" description="Disordered" evidence="1">
    <location>
        <begin position="1"/>
        <end position="37"/>
    </location>
</feature>
<gene>
    <name evidence="3" type="ORF">RYS15_01830</name>
</gene>
<dbReference type="InterPro" id="IPR021109">
    <property type="entry name" value="Peptidase_aspartic_dom_sf"/>
</dbReference>
<dbReference type="Gene3D" id="2.40.70.10">
    <property type="entry name" value="Acid Proteases"/>
    <property type="match status" value="1"/>
</dbReference>
<keyword evidence="4" id="KW-1185">Reference proteome</keyword>
<dbReference type="Proteomes" id="UP001269819">
    <property type="component" value="Unassembled WGS sequence"/>
</dbReference>
<feature type="compositionally biased region" description="Polar residues" evidence="1">
    <location>
        <begin position="20"/>
        <end position="33"/>
    </location>
</feature>
<dbReference type="GO" id="GO:0008233">
    <property type="term" value="F:peptidase activity"/>
    <property type="evidence" value="ECO:0007669"/>
    <property type="project" value="UniProtKB-KW"/>
</dbReference>
<dbReference type="RefSeq" id="WP_316972368.1">
    <property type="nucleotide sequence ID" value="NZ_JAWIIJ010000001.1"/>
</dbReference>
<sequence length="188" mass="20918">MCPTKAEINRPDSRSDNRGSDSQSPDTAGQSASPHPPADLAERLCLGWREWAALPALDIACIKAKVDTGARTSCLHAYRTEPYTQDGERRVRFWVHPEQNNLHASVECDARVIDERQVTDSGGHQELRLVIETTLVVGDTSWPIEMTLTNRDSMRFRMLIGRTAMAGRCVVSPESSYLAGKPVLREQT</sequence>
<name>A0ABU3VSZ9_9GAMM</name>
<accession>A0ABU3VSZ9</accession>
<reference evidence="3 4" key="1">
    <citation type="submission" date="2023-10" db="EMBL/GenBank/DDBJ databases">
        <title>Characteristics and mechanism of a salt-tolerant marine origin heterotrophic nitrifying- aerobic denitrifying bacteria Marinobacter xestospongiae HN1.</title>
        <authorList>
            <person name="Qi R."/>
        </authorList>
    </citation>
    <scope>NUCLEOTIDE SEQUENCE [LARGE SCALE GENOMIC DNA]</scope>
    <source>
        <strain evidence="3 4">HN1</strain>
    </source>
</reference>
<evidence type="ECO:0000259" key="2">
    <source>
        <dbReference type="Pfam" id="PF05618"/>
    </source>
</evidence>